<accession>A0ACC6S6L4</accession>
<comment type="caution">
    <text evidence="1">The sequence shown here is derived from an EMBL/GenBank/DDBJ whole genome shotgun (WGS) entry which is preliminary data.</text>
</comment>
<keyword evidence="1" id="KW-0378">Hydrolase</keyword>
<proteinExistence type="predicted"/>
<gene>
    <name evidence="1" type="ORF">WMO40_03145</name>
</gene>
<organism evidence="1 2">
    <name type="scientific">Robertmurraya yapensis</name>
    <name type="common">ex Hitch et al 2024</name>
    <dbReference type="NCBI Taxonomy" id="3133160"/>
    <lineage>
        <taxon>Bacteria</taxon>
        <taxon>Bacillati</taxon>
        <taxon>Bacillota</taxon>
        <taxon>Bacilli</taxon>
        <taxon>Bacillales</taxon>
        <taxon>Bacillaceae</taxon>
        <taxon>Robertmurraya</taxon>
    </lineage>
</organism>
<sequence>MKKRLLFILIPLLLFYGLPSEAAEKEVRTWQDETIYYINIDRFNNNDFSIDQDVEANDPNKYHGGDFQGIMDRLDYIKDMGFTTISLSSIFDNEDDGYHGNWTKDFQTIEEHYGSLEKFKELVKEAHKKGIKVIVDFNANHVGPNHPWLKDAEKKDWFHPEQNTNLETSWVDGLPDLAQENPDVQNYLIDTAKYWIEETDIDGYRLENVEYVPVSFWQEFTSSLKQVKKDFYLLGDLRSENESIISKYEDAGMDVFFNYSINTELRAAFVQPDQPLSIDHSTPIAGFMDNNHMHRFTRDSIEINQHPGPRWRLALTYLYTTPGVPFVFYGSEIALDGGEEPDNLRQMDFRTDKELIEFITSIASVRQQLPSLRKGDMEVLYEKDGMTVYKREHNGEVSVVAINNTTKSQSVTISSSELEDDMELRGLLNDDMVRSENGEYHIILDREEAEIYLLAEKTGLNIPFIVATAGVVVLFIGFLFLLKRKARK</sequence>
<reference evidence="1" key="1">
    <citation type="submission" date="2024-03" db="EMBL/GenBank/DDBJ databases">
        <title>Human intestinal bacterial collection.</title>
        <authorList>
            <person name="Pauvert C."/>
            <person name="Hitch T.C.A."/>
            <person name="Clavel T."/>
        </authorList>
    </citation>
    <scope>NUCLEOTIDE SEQUENCE</scope>
    <source>
        <strain evidence="1">CLA-AA-H227</strain>
    </source>
</reference>
<keyword evidence="2" id="KW-1185">Reference proteome</keyword>
<evidence type="ECO:0000313" key="1">
    <source>
        <dbReference type="EMBL" id="MEQ2525686.1"/>
    </source>
</evidence>
<evidence type="ECO:0000313" key="2">
    <source>
        <dbReference type="Proteomes" id="UP001439875"/>
    </source>
</evidence>
<protein>
    <submittedName>
        <fullName evidence="1">Alpha-amylase family glycosyl hydrolase</fullName>
    </submittedName>
</protein>
<dbReference type="EMBL" id="JBBMEW010000002">
    <property type="protein sequence ID" value="MEQ2525686.1"/>
    <property type="molecule type" value="Genomic_DNA"/>
</dbReference>
<dbReference type="Proteomes" id="UP001439875">
    <property type="component" value="Unassembled WGS sequence"/>
</dbReference>
<name>A0ACC6S6L4_9BACI</name>